<evidence type="ECO:0000313" key="3">
    <source>
        <dbReference type="Proteomes" id="UP000007755"/>
    </source>
</evidence>
<protein>
    <submittedName>
        <fullName evidence="2">Uncharacterized protein</fullName>
    </submittedName>
</protein>
<keyword evidence="3" id="KW-1185">Reference proteome</keyword>
<sequence length="110" mass="12595">MPQHLSEAKDHVQKRMGTHLRNLKKRTKGLGGKGKSTGKLIDELSIYFGLAIRRNCESVEKMKTAIWATFTKYLRITIPNTTIARLEKIHGARGKGRNLLTFWLPIRTNH</sequence>
<dbReference type="EMBL" id="GL888079">
    <property type="protein sequence ID" value="EGI67900.1"/>
    <property type="molecule type" value="Genomic_DNA"/>
</dbReference>
<proteinExistence type="predicted"/>
<reference evidence="2" key="1">
    <citation type="submission" date="2011-02" db="EMBL/GenBank/DDBJ databases">
        <title>The genome of the leaf-cutting ant Acromyrmex echinatior suggests key adaptations to social evolution and fungus farming.</title>
        <authorList>
            <person name="Nygaard S."/>
            <person name="Zhang G."/>
        </authorList>
    </citation>
    <scope>NUCLEOTIDE SEQUENCE</scope>
</reference>
<dbReference type="AlphaFoldDB" id="F4WD19"/>
<feature type="region of interest" description="Disordered" evidence="1">
    <location>
        <begin position="1"/>
        <end position="35"/>
    </location>
</feature>
<evidence type="ECO:0000256" key="1">
    <source>
        <dbReference type="SAM" id="MobiDB-lite"/>
    </source>
</evidence>
<dbReference type="Proteomes" id="UP000007755">
    <property type="component" value="Unassembled WGS sequence"/>
</dbReference>
<evidence type="ECO:0000313" key="2">
    <source>
        <dbReference type="EMBL" id="EGI67900.1"/>
    </source>
</evidence>
<accession>F4WD19</accession>
<name>F4WD19_ACREC</name>
<gene>
    <name evidence="2" type="ORF">G5I_03461</name>
</gene>
<dbReference type="InParanoid" id="F4WD19"/>
<feature type="compositionally biased region" description="Basic residues" evidence="1">
    <location>
        <begin position="14"/>
        <end position="28"/>
    </location>
</feature>
<feature type="compositionally biased region" description="Basic and acidic residues" evidence="1">
    <location>
        <begin position="1"/>
        <end position="13"/>
    </location>
</feature>
<organism evidence="3">
    <name type="scientific">Acromyrmex echinatior</name>
    <name type="common">Panamanian leafcutter ant</name>
    <name type="synonym">Acromyrmex octospinosus echinatior</name>
    <dbReference type="NCBI Taxonomy" id="103372"/>
    <lineage>
        <taxon>Eukaryota</taxon>
        <taxon>Metazoa</taxon>
        <taxon>Ecdysozoa</taxon>
        <taxon>Arthropoda</taxon>
        <taxon>Hexapoda</taxon>
        <taxon>Insecta</taxon>
        <taxon>Pterygota</taxon>
        <taxon>Neoptera</taxon>
        <taxon>Endopterygota</taxon>
        <taxon>Hymenoptera</taxon>
        <taxon>Apocrita</taxon>
        <taxon>Aculeata</taxon>
        <taxon>Formicoidea</taxon>
        <taxon>Formicidae</taxon>
        <taxon>Myrmicinae</taxon>
        <taxon>Acromyrmex</taxon>
    </lineage>
</organism>